<keyword evidence="1" id="KW-0472">Membrane</keyword>
<keyword evidence="3" id="KW-1185">Reference proteome</keyword>
<organism evidence="2 3">
    <name type="scientific">Pseudomonas bijieensis</name>
    <dbReference type="NCBI Taxonomy" id="2681983"/>
    <lineage>
        <taxon>Bacteria</taxon>
        <taxon>Pseudomonadati</taxon>
        <taxon>Pseudomonadota</taxon>
        <taxon>Gammaproteobacteria</taxon>
        <taxon>Pseudomonadales</taxon>
        <taxon>Pseudomonadaceae</taxon>
        <taxon>Pseudomonas</taxon>
    </lineage>
</organism>
<feature type="transmembrane region" description="Helical" evidence="1">
    <location>
        <begin position="20"/>
        <end position="37"/>
    </location>
</feature>
<dbReference type="RefSeq" id="WP_176688188.1">
    <property type="nucleotide sequence ID" value="NZ_CP048810.1"/>
</dbReference>
<evidence type="ECO:0000256" key="1">
    <source>
        <dbReference type="SAM" id="Phobius"/>
    </source>
</evidence>
<name>A0A6N1CCR5_9PSED</name>
<dbReference type="Proteomes" id="UP000509545">
    <property type="component" value="Chromosome"/>
</dbReference>
<dbReference type="AlphaFoldDB" id="A0A6N1CCR5"/>
<dbReference type="InterPro" id="IPR049713">
    <property type="entry name" value="Pr6Pr-like"/>
</dbReference>
<protein>
    <submittedName>
        <fullName evidence="2">Uncharacterized protein</fullName>
    </submittedName>
</protein>
<keyword evidence="1" id="KW-0812">Transmembrane</keyword>
<accession>A0A6N1CCR5</accession>
<keyword evidence="1" id="KW-1133">Transmembrane helix</keyword>
<feature type="transmembrane region" description="Helical" evidence="1">
    <location>
        <begin position="57"/>
        <end position="77"/>
    </location>
</feature>
<proteinExistence type="predicted"/>
<sequence>MRQHSRVACFRVEWRDVWPWLLYPLVYFIYALVRGHFIGSYPYPFIEVDTLGYPRMFINAVMVLLGFMGVSLVLVALDRWKGKRWGATAAVRPVTHRSGRVTLDVPRIG</sequence>
<evidence type="ECO:0000313" key="2">
    <source>
        <dbReference type="EMBL" id="QKS81777.1"/>
    </source>
</evidence>
<evidence type="ECO:0000313" key="3">
    <source>
        <dbReference type="Proteomes" id="UP000509545"/>
    </source>
</evidence>
<dbReference type="NCBIfam" id="NF038065">
    <property type="entry name" value="Pr6Pr"/>
    <property type="match status" value="1"/>
</dbReference>
<dbReference type="KEGG" id="pbz:GN234_07415"/>
<reference evidence="2 3" key="1">
    <citation type="submission" date="2020-02" db="EMBL/GenBank/DDBJ databases">
        <authorList>
            <person name="Liang J."/>
        </authorList>
    </citation>
    <scope>NUCLEOTIDE SEQUENCE [LARGE SCALE GENOMIC DNA]</scope>
    <source>
        <strain evidence="2 3">L22-9</strain>
    </source>
</reference>
<gene>
    <name evidence="2" type="ORF">GN234_07415</name>
</gene>
<dbReference type="EMBL" id="CP048810">
    <property type="protein sequence ID" value="QKS81777.1"/>
    <property type="molecule type" value="Genomic_DNA"/>
</dbReference>